<proteinExistence type="predicted"/>
<sequence>MNRSPTPGGMFVGCFVVECGHFAECSWDISWTNVVLLANHNTENN</sequence>
<name>A0ABX9DU28_9BACT</name>
<evidence type="ECO:0000313" key="1">
    <source>
        <dbReference type="EMBL" id="RAS45815.1"/>
    </source>
</evidence>
<comment type="caution">
    <text evidence="1">The sequence shown here is derived from an EMBL/GenBank/DDBJ whole genome shotgun (WGS) entry which is preliminary data.</text>
</comment>
<gene>
    <name evidence="1" type="ORF">BC673_10845</name>
</gene>
<organism evidence="1 2">
    <name type="scientific">Prevotella pallens</name>
    <dbReference type="NCBI Taxonomy" id="60133"/>
    <lineage>
        <taxon>Bacteria</taxon>
        <taxon>Pseudomonadati</taxon>
        <taxon>Bacteroidota</taxon>
        <taxon>Bacteroidia</taxon>
        <taxon>Bacteroidales</taxon>
        <taxon>Prevotellaceae</taxon>
        <taxon>Prevotella</taxon>
    </lineage>
</organism>
<reference evidence="1 2" key="1">
    <citation type="submission" date="2018-06" db="EMBL/GenBank/DDBJ databases">
        <title>Genomic Encyclopedia of Archaeal and Bacterial Type Strains, Phase II (KMG-II): from individual species to whole genera.</title>
        <authorList>
            <person name="Goeker M."/>
        </authorList>
    </citation>
    <scope>NUCLEOTIDE SEQUENCE [LARGE SCALE GENOMIC DNA]</scope>
    <source>
        <strain evidence="1 2">DSM 18710</strain>
    </source>
</reference>
<dbReference type="Proteomes" id="UP000249852">
    <property type="component" value="Unassembled WGS sequence"/>
</dbReference>
<keyword evidence="2" id="KW-1185">Reference proteome</keyword>
<dbReference type="RefSeq" id="WP_156792531.1">
    <property type="nucleotide sequence ID" value="NZ_QLTQ01000008.1"/>
</dbReference>
<accession>A0ABX9DU28</accession>
<dbReference type="EMBL" id="QLTQ01000008">
    <property type="protein sequence ID" value="RAS45815.1"/>
    <property type="molecule type" value="Genomic_DNA"/>
</dbReference>
<protein>
    <submittedName>
        <fullName evidence="1">Uncharacterized protein</fullName>
    </submittedName>
</protein>
<evidence type="ECO:0000313" key="2">
    <source>
        <dbReference type="Proteomes" id="UP000249852"/>
    </source>
</evidence>